<dbReference type="PANTHER" id="PTHR43177">
    <property type="entry name" value="PROTEIN NRFC"/>
    <property type="match status" value="1"/>
</dbReference>
<evidence type="ECO:0000256" key="6">
    <source>
        <dbReference type="ARBA" id="ARBA00023004"/>
    </source>
</evidence>
<evidence type="ECO:0000256" key="3">
    <source>
        <dbReference type="ARBA" id="ARBA00022723"/>
    </source>
</evidence>
<evidence type="ECO:0000259" key="8">
    <source>
        <dbReference type="PROSITE" id="PS51379"/>
    </source>
</evidence>
<dbReference type="PROSITE" id="PS51379">
    <property type="entry name" value="4FE4S_FER_2"/>
    <property type="match status" value="2"/>
</dbReference>
<feature type="domain" description="4Fe-4S ferredoxin-type" evidence="8">
    <location>
        <begin position="83"/>
        <end position="112"/>
    </location>
</feature>
<reference evidence="9 10" key="1">
    <citation type="journal article" date="2019" name="Microbiol. Resour. Announc.">
        <title>Draft Genome Sequences of Type Strains of Gordonibacter faecihominis, Paraeggerthella hongkongensis, Parvibacter caecicola,Slackia equolifaciens, Slackia faecicanis, and Slackia isoflavoniconvertens.</title>
        <authorList>
            <person name="Danylec N."/>
            <person name="Stoll D.A."/>
            <person name="Dotsch A."/>
            <person name="Huch M."/>
        </authorList>
    </citation>
    <scope>NUCLEOTIDE SEQUENCE [LARGE SCALE GENOMIC DNA]</scope>
    <source>
        <strain evidence="9 10">DSM 18785</strain>
    </source>
</reference>
<organism evidence="9 10">
    <name type="scientific">Adlercreutzia equolifaciens subsp. celatus DSM 18785</name>
    <dbReference type="NCBI Taxonomy" id="1121021"/>
    <lineage>
        <taxon>Bacteria</taxon>
        <taxon>Bacillati</taxon>
        <taxon>Actinomycetota</taxon>
        <taxon>Coriobacteriia</taxon>
        <taxon>Eggerthellales</taxon>
        <taxon>Eggerthellaceae</taxon>
        <taxon>Adlercreutzia</taxon>
    </lineage>
</organism>
<sequence>MTQYGFFFDMNRCYACQACSIACKDWNEIEPGAEKWMTVYEWESGTFPNLRLHSLAFSCAHCENPACVAVCESGALYKEDEYGAVLVDQDKCTGCRKCYDACPYGAPKFATDEPDCKMSKCTMCVDRLSEGMQPACTMSCPLRAFDFGPLDELIEKYGDVRYCEGMPAPDATNPAFIIWNPREKTPLLPYDVDEAIALNQQRGDLGTMFESEEDLKVFDEGTIGRDELKMKHGSVIELMRATRNDMA</sequence>
<dbReference type="InterPro" id="IPR050954">
    <property type="entry name" value="ET_IronSulfur_Cluster-Binding"/>
</dbReference>
<evidence type="ECO:0000313" key="10">
    <source>
        <dbReference type="Proteomes" id="UP000278327"/>
    </source>
</evidence>
<dbReference type="SUPFAM" id="SSF54862">
    <property type="entry name" value="4Fe-4S ferredoxins"/>
    <property type="match status" value="1"/>
</dbReference>
<dbReference type="Proteomes" id="UP000278327">
    <property type="component" value="Unassembled WGS sequence"/>
</dbReference>
<dbReference type="CDD" id="cd16371">
    <property type="entry name" value="DMSOR_beta_like"/>
    <property type="match status" value="1"/>
</dbReference>
<dbReference type="GO" id="GO:0051539">
    <property type="term" value="F:4 iron, 4 sulfur cluster binding"/>
    <property type="evidence" value="ECO:0007669"/>
    <property type="project" value="UniProtKB-KW"/>
</dbReference>
<keyword evidence="2" id="KW-0004">4Fe-4S</keyword>
<dbReference type="PROSITE" id="PS00198">
    <property type="entry name" value="4FE4S_FER_1"/>
    <property type="match status" value="1"/>
</dbReference>
<evidence type="ECO:0000256" key="5">
    <source>
        <dbReference type="ARBA" id="ARBA00022982"/>
    </source>
</evidence>
<accession>A0A3N0APE3</accession>
<evidence type="ECO:0000256" key="4">
    <source>
        <dbReference type="ARBA" id="ARBA00022737"/>
    </source>
</evidence>
<comment type="caution">
    <text evidence="9">The sequence shown here is derived from an EMBL/GenBank/DDBJ whole genome shotgun (WGS) entry which is preliminary data.</text>
</comment>
<dbReference type="InterPro" id="IPR017896">
    <property type="entry name" value="4Fe4S_Fe-S-bd"/>
</dbReference>
<evidence type="ECO:0000256" key="7">
    <source>
        <dbReference type="ARBA" id="ARBA00023014"/>
    </source>
</evidence>
<keyword evidence="7" id="KW-0411">Iron-sulfur</keyword>
<evidence type="ECO:0000256" key="2">
    <source>
        <dbReference type="ARBA" id="ARBA00022485"/>
    </source>
</evidence>
<dbReference type="Gene3D" id="3.30.70.20">
    <property type="match status" value="2"/>
</dbReference>
<dbReference type="Pfam" id="PF13247">
    <property type="entry name" value="Fer4_11"/>
    <property type="match status" value="1"/>
</dbReference>
<feature type="domain" description="4Fe-4S ferredoxin-type" evidence="8">
    <location>
        <begin position="4"/>
        <end position="34"/>
    </location>
</feature>
<keyword evidence="3" id="KW-0479">Metal-binding</keyword>
<keyword evidence="10" id="KW-1185">Reference proteome</keyword>
<dbReference type="InterPro" id="IPR017900">
    <property type="entry name" value="4Fe4S_Fe_S_CS"/>
</dbReference>
<dbReference type="EMBL" id="QICA01000022">
    <property type="protein sequence ID" value="RNL36475.1"/>
    <property type="molecule type" value="Genomic_DNA"/>
</dbReference>
<keyword evidence="4" id="KW-0677">Repeat</keyword>
<dbReference type="GO" id="GO:0046872">
    <property type="term" value="F:metal ion binding"/>
    <property type="evidence" value="ECO:0007669"/>
    <property type="project" value="UniProtKB-KW"/>
</dbReference>
<keyword evidence="6" id="KW-0408">Iron</keyword>
<evidence type="ECO:0000256" key="1">
    <source>
        <dbReference type="ARBA" id="ARBA00022448"/>
    </source>
</evidence>
<evidence type="ECO:0000313" key="9">
    <source>
        <dbReference type="EMBL" id="RNL36475.1"/>
    </source>
</evidence>
<name>A0A3N0APE3_9ACTN</name>
<dbReference type="RefSeq" id="WP_117284700.1">
    <property type="nucleotide sequence ID" value="NZ_JAMTCE010000002.1"/>
</dbReference>
<proteinExistence type="predicted"/>
<dbReference type="AlphaFoldDB" id="A0A3N0APE3"/>
<keyword evidence="1" id="KW-0813">Transport</keyword>
<gene>
    <name evidence="9" type="ORF">DMP10_10715</name>
</gene>
<dbReference type="PANTHER" id="PTHR43177:SF5">
    <property type="entry name" value="ANAEROBIC DIMETHYL SULFOXIDE REDUCTASE CHAIN B-RELATED"/>
    <property type="match status" value="1"/>
</dbReference>
<protein>
    <submittedName>
        <fullName evidence="9">Oxidoreductase</fullName>
    </submittedName>
</protein>
<keyword evidence="5" id="KW-0249">Electron transport</keyword>